<evidence type="ECO:0000313" key="2">
    <source>
        <dbReference type="Proteomes" id="UP000641454"/>
    </source>
</evidence>
<evidence type="ECO:0008006" key="3">
    <source>
        <dbReference type="Google" id="ProtNLM"/>
    </source>
</evidence>
<keyword evidence="2" id="KW-1185">Reference proteome</keyword>
<dbReference type="AlphaFoldDB" id="A0A923SE15"/>
<accession>A0A923SE15</accession>
<dbReference type="Proteomes" id="UP000641454">
    <property type="component" value="Unassembled WGS sequence"/>
</dbReference>
<protein>
    <recommendedName>
        <fullName evidence="3">Lipoprotein</fullName>
    </recommendedName>
</protein>
<organism evidence="1 2">
    <name type="scientific">Flavobacterium muglaense</name>
    <dbReference type="NCBI Taxonomy" id="2764716"/>
    <lineage>
        <taxon>Bacteria</taxon>
        <taxon>Pseudomonadati</taxon>
        <taxon>Bacteroidota</taxon>
        <taxon>Flavobacteriia</taxon>
        <taxon>Flavobacteriales</taxon>
        <taxon>Flavobacteriaceae</taxon>
        <taxon>Flavobacterium</taxon>
    </lineage>
</organism>
<name>A0A923SE15_9FLAO</name>
<dbReference type="PROSITE" id="PS51257">
    <property type="entry name" value="PROKAR_LIPOPROTEIN"/>
    <property type="match status" value="1"/>
</dbReference>
<dbReference type="EMBL" id="JACRUL010000001">
    <property type="protein sequence ID" value="MBC5843011.1"/>
    <property type="molecule type" value="Genomic_DNA"/>
</dbReference>
<gene>
    <name evidence="1" type="ORF">H8R25_00960</name>
</gene>
<comment type="caution">
    <text evidence="1">The sequence shown here is derived from an EMBL/GenBank/DDBJ whole genome shotgun (WGS) entry which is preliminary data.</text>
</comment>
<reference evidence="1 2" key="1">
    <citation type="submission" date="2020-08" db="EMBL/GenBank/DDBJ databases">
        <title>Description of novel Flavobacterium F-392 isolate.</title>
        <authorList>
            <person name="Saticioglu I.B."/>
            <person name="Duman M."/>
            <person name="Altun S."/>
        </authorList>
    </citation>
    <scope>NUCLEOTIDE SEQUENCE [LARGE SCALE GENOMIC DNA]</scope>
    <source>
        <strain evidence="1 2">F-392</strain>
    </source>
</reference>
<sequence>MKKLIVALSLLSIIACKNKENENNSEPSLMESVESVNKLSKAANDLKEYQKQTEKLKTTEPVKNEVYKEVLTETFENLKRINYTAGNAAMVGLSSAEATYGDQAGKNIKINIFDGAGESGSALIAMTHMAIAMDMESIDNTTTKKTEVIDGIRAQTENDTNPDAYKSSSITYIYNDRFQVSLEGQKIPLDELKSYMKKLQLSKLD</sequence>
<dbReference type="RefSeq" id="WP_187016703.1">
    <property type="nucleotide sequence ID" value="NZ_JACRUK010000001.1"/>
</dbReference>
<evidence type="ECO:0000313" key="1">
    <source>
        <dbReference type="EMBL" id="MBC5843011.1"/>
    </source>
</evidence>
<proteinExistence type="predicted"/>